<dbReference type="PANTHER" id="PTHR35908">
    <property type="entry name" value="HYPOTHETICAL FUSION PROTEIN"/>
    <property type="match status" value="1"/>
</dbReference>
<protein>
    <submittedName>
        <fullName evidence="2">VOC family protein</fullName>
    </submittedName>
</protein>
<organism evidence="2 3">
    <name type="scientific">Streptomyces durmitorensis</name>
    <dbReference type="NCBI Taxonomy" id="319947"/>
    <lineage>
        <taxon>Bacteria</taxon>
        <taxon>Bacillati</taxon>
        <taxon>Actinomycetota</taxon>
        <taxon>Actinomycetes</taxon>
        <taxon>Kitasatosporales</taxon>
        <taxon>Streptomycetaceae</taxon>
        <taxon>Streptomyces</taxon>
    </lineage>
</organism>
<keyword evidence="3" id="KW-1185">Reference proteome</keyword>
<dbReference type="RefSeq" id="WP_249586097.1">
    <property type="nucleotide sequence ID" value="NZ_BAAAQL010000002.1"/>
</dbReference>
<name>A0ABY4PMJ4_9ACTN</name>
<reference evidence="2 3" key="1">
    <citation type="submission" date="2022-05" db="EMBL/GenBank/DDBJ databases">
        <authorList>
            <person name="Zhou X."/>
            <person name="Li K."/>
            <person name="Man Y."/>
        </authorList>
    </citation>
    <scope>NUCLEOTIDE SEQUENCE [LARGE SCALE GENOMIC DNA]</scope>
    <source>
        <strain evidence="2 3">MS405</strain>
    </source>
</reference>
<evidence type="ECO:0000313" key="2">
    <source>
        <dbReference type="EMBL" id="UQT54605.1"/>
    </source>
</evidence>
<accession>A0ABY4PMJ4</accession>
<dbReference type="Gene3D" id="3.10.180.10">
    <property type="entry name" value="2,3-Dihydroxybiphenyl 1,2-Dioxygenase, domain 1"/>
    <property type="match status" value="2"/>
</dbReference>
<proteinExistence type="predicted"/>
<sequence length="252" mass="26846">MSSGVIKWVYAFVDRPADRFAQAHTFWTAVTGTRLSAFRGEDDQFVTLLPDGADAFLKAQAVGGGSGGAHLDFAVEDVVAKACEAVALGATPVFAEEGLEVLRSPGGQLFCVVTWEGERVRPEPLVAPDGTTSRLDQVCLDVPPAVWEAEKAFWPAFTGWSARAGSRPEFHLVEPSAQLPIRILLQRLDAGPGGAHLDFSCSDPEADAVRHERLGAEALGRSPHWIVMRDPAGGTYCLTIRNPETGGLPAAG</sequence>
<evidence type="ECO:0000259" key="1">
    <source>
        <dbReference type="Pfam" id="PF18029"/>
    </source>
</evidence>
<evidence type="ECO:0000313" key="3">
    <source>
        <dbReference type="Proteomes" id="UP000829992"/>
    </source>
</evidence>
<gene>
    <name evidence="2" type="ORF">M4V62_05555</name>
</gene>
<dbReference type="Proteomes" id="UP000829992">
    <property type="component" value="Chromosome"/>
</dbReference>
<feature type="domain" description="Glyoxalase-like" evidence="1">
    <location>
        <begin position="13"/>
        <end position="113"/>
    </location>
</feature>
<dbReference type="InterPro" id="IPR029068">
    <property type="entry name" value="Glyas_Bleomycin-R_OHBP_Dase"/>
</dbReference>
<dbReference type="SUPFAM" id="SSF54593">
    <property type="entry name" value="Glyoxalase/Bleomycin resistance protein/Dihydroxybiphenyl dioxygenase"/>
    <property type="match status" value="2"/>
</dbReference>
<feature type="domain" description="Glyoxalase-like" evidence="1">
    <location>
        <begin position="137"/>
        <end position="239"/>
    </location>
</feature>
<dbReference type="Pfam" id="PF18029">
    <property type="entry name" value="Glyoxalase_6"/>
    <property type="match status" value="2"/>
</dbReference>
<dbReference type="InterPro" id="IPR041581">
    <property type="entry name" value="Glyoxalase_6"/>
</dbReference>
<dbReference type="EMBL" id="CP097289">
    <property type="protein sequence ID" value="UQT54605.1"/>
    <property type="molecule type" value="Genomic_DNA"/>
</dbReference>
<dbReference type="PANTHER" id="PTHR35908:SF1">
    <property type="entry name" value="CONSERVED PROTEIN"/>
    <property type="match status" value="1"/>
</dbReference>